<evidence type="ECO:0000259" key="2">
    <source>
        <dbReference type="Pfam" id="PF07510"/>
    </source>
</evidence>
<dbReference type="KEGG" id="pshq:F3W81_00160"/>
<dbReference type="InterPro" id="IPR011089">
    <property type="entry name" value="GmrSD_C"/>
</dbReference>
<proteinExistence type="predicted"/>
<accession>A0A7M3V2S2</accession>
<evidence type="ECO:0000313" key="3">
    <source>
        <dbReference type="EMBL" id="QOL79385.1"/>
    </source>
</evidence>
<keyword evidence="1" id="KW-0732">Signal</keyword>
<dbReference type="PANTHER" id="PTHR24094:SF15">
    <property type="entry name" value="AMP-DEPENDENT SYNTHETASE_LIGASE DOMAIN-CONTAINING PROTEIN-RELATED"/>
    <property type="match status" value="1"/>
</dbReference>
<keyword evidence="4" id="KW-1185">Reference proteome</keyword>
<dbReference type="EMBL" id="CP045201">
    <property type="protein sequence ID" value="QOL79385.1"/>
    <property type="molecule type" value="Genomic_DNA"/>
</dbReference>
<feature type="signal peptide" evidence="1">
    <location>
        <begin position="1"/>
        <end position="19"/>
    </location>
</feature>
<sequence length="235" mass="26168">MLRFFFAFLVTLLPLVASAQTVKLTGSGICHDVASPWYERTRTFDPMPDMATCLKSGRAYSGYAPKAAAKTTPDYDRSLYGGWSDADSDCQNTRQELLAELSTTPVTWNKAGCTVLRGRWLDPYTGQIFLDASDLDIDHVVPLAYAHERGAATWTRDKRIAFANDRRNLFAVKASENRSKGAQGPAEWLPSDSGFQCQYMLRFDRIMKLYGLSYGEFEGARITRLREANCSGGTG</sequence>
<organism evidence="3 4">
    <name type="scientific">Pseudooceanicola spongiae</name>
    <dbReference type="NCBI Taxonomy" id="2613965"/>
    <lineage>
        <taxon>Bacteria</taxon>
        <taxon>Pseudomonadati</taxon>
        <taxon>Pseudomonadota</taxon>
        <taxon>Alphaproteobacteria</taxon>
        <taxon>Rhodobacterales</taxon>
        <taxon>Paracoccaceae</taxon>
        <taxon>Pseudooceanicola</taxon>
    </lineage>
</organism>
<dbReference type="Proteomes" id="UP000594118">
    <property type="component" value="Chromosome"/>
</dbReference>
<reference evidence="3 4" key="1">
    <citation type="submission" date="2019-10" db="EMBL/GenBank/DDBJ databases">
        <title>Pseudopuniceibacterium sp. HQ09 islated from Antarctica.</title>
        <authorList>
            <person name="Liao L."/>
            <person name="Su S."/>
            <person name="Chen B."/>
            <person name="Yu Y."/>
        </authorList>
    </citation>
    <scope>NUCLEOTIDE SEQUENCE [LARGE SCALE GENOMIC DNA]</scope>
    <source>
        <strain evidence="3 4">HQ09</strain>
    </source>
</reference>
<feature type="chain" id="PRO_5032995613" evidence="1">
    <location>
        <begin position="20"/>
        <end position="235"/>
    </location>
</feature>
<feature type="domain" description="GmrSD restriction endonucleases C-terminal" evidence="2">
    <location>
        <begin position="103"/>
        <end position="200"/>
    </location>
</feature>
<evidence type="ECO:0000256" key="1">
    <source>
        <dbReference type="SAM" id="SignalP"/>
    </source>
</evidence>
<protein>
    <submittedName>
        <fullName evidence="3">DUF1524 domain-containing protein</fullName>
    </submittedName>
</protein>
<dbReference type="AlphaFoldDB" id="A0A7M3V2S2"/>
<evidence type="ECO:0000313" key="4">
    <source>
        <dbReference type="Proteomes" id="UP000594118"/>
    </source>
</evidence>
<dbReference type="Pfam" id="PF07510">
    <property type="entry name" value="GmrSD_C"/>
    <property type="match status" value="1"/>
</dbReference>
<dbReference type="RefSeq" id="WP_193081522.1">
    <property type="nucleotide sequence ID" value="NZ_CP045201.1"/>
</dbReference>
<dbReference type="PANTHER" id="PTHR24094">
    <property type="entry name" value="SECRETED PROTEIN"/>
    <property type="match status" value="1"/>
</dbReference>
<name>A0A7M3V2S2_9RHOB</name>
<gene>
    <name evidence="3" type="ORF">F3W81_00160</name>
</gene>